<comment type="caution">
    <text evidence="1">The sequence shown here is derived from an EMBL/GenBank/DDBJ whole genome shotgun (WGS) entry which is preliminary data.</text>
</comment>
<keyword evidence="2" id="KW-1185">Reference proteome</keyword>
<organism evidence="1 2">
    <name type="scientific">Subtercola boreus</name>
    <dbReference type="NCBI Taxonomy" id="120213"/>
    <lineage>
        <taxon>Bacteria</taxon>
        <taxon>Bacillati</taxon>
        <taxon>Actinomycetota</taxon>
        <taxon>Actinomycetes</taxon>
        <taxon>Micrococcales</taxon>
        <taxon>Microbacteriaceae</taxon>
        <taxon>Subtercola</taxon>
    </lineage>
</organism>
<name>A0A3E0VMN2_9MICO</name>
<gene>
    <name evidence="1" type="ORF">B7R54_13750</name>
</gene>
<evidence type="ECO:0000313" key="1">
    <source>
        <dbReference type="EMBL" id="RFA10157.1"/>
    </source>
</evidence>
<sequence>MSAGPLVATLQVGGPTAVGRLLRGVPRAVAEHPVWLQAVDPVARMLVPGARTSGSAGGGRREFYGVTRARAITAVDAAWDGSALGAVQRLEPPVTFGFGSAPATPTLVDIVTSIRERA</sequence>
<protein>
    <submittedName>
        <fullName evidence="1">Uncharacterized protein</fullName>
    </submittedName>
</protein>
<dbReference type="AlphaFoldDB" id="A0A3E0VMN2"/>
<accession>A0A3E0VMN2</accession>
<dbReference type="EMBL" id="NBWZ01000001">
    <property type="protein sequence ID" value="RFA10157.1"/>
    <property type="molecule type" value="Genomic_DNA"/>
</dbReference>
<proteinExistence type="predicted"/>
<dbReference type="Proteomes" id="UP000256486">
    <property type="component" value="Unassembled WGS sequence"/>
</dbReference>
<reference evidence="1 2" key="1">
    <citation type="submission" date="2017-04" db="EMBL/GenBank/DDBJ databases">
        <title>Comparative genome analysis of Subtercola boreus.</title>
        <authorList>
            <person name="Cho Y.-J."/>
            <person name="Cho A."/>
            <person name="Kim O.-S."/>
            <person name="Lee J.-I."/>
        </authorList>
    </citation>
    <scope>NUCLEOTIDE SEQUENCE [LARGE SCALE GENOMIC DNA]</scope>
    <source>
        <strain evidence="1 2">K300</strain>
    </source>
</reference>
<evidence type="ECO:0000313" key="2">
    <source>
        <dbReference type="Proteomes" id="UP000256486"/>
    </source>
</evidence>
<dbReference type="OrthoDB" id="3571220at2"/>